<comment type="caution">
    <text evidence="1">The sequence shown here is derived from an EMBL/GenBank/DDBJ whole genome shotgun (WGS) entry which is preliminary data.</text>
</comment>
<feature type="non-terminal residue" evidence="1">
    <location>
        <position position="666"/>
    </location>
</feature>
<dbReference type="Proteomes" id="UP000215335">
    <property type="component" value="Unassembled WGS sequence"/>
</dbReference>
<dbReference type="AlphaFoldDB" id="A0A232ED27"/>
<dbReference type="EMBL" id="NNAY01008873">
    <property type="protein sequence ID" value="OXU16255.1"/>
    <property type="molecule type" value="Genomic_DNA"/>
</dbReference>
<accession>A0A232ED27</accession>
<name>A0A232ED27_9HYME</name>
<dbReference type="STRING" id="543379.A0A232ED27"/>
<dbReference type="OrthoDB" id="8192078at2759"/>
<keyword evidence="2" id="KW-1185">Reference proteome</keyword>
<sequence length="666" mass="77661">MEKLSSEHNVLCNFVQGELWKVKKETHYKNKIAIPFNIYHDDFQVNNVVGSHTSICNVMDRNEFGNNSIFRILIDEINFLQEEGLDLCYKGKAVKVYFVLGLLLSDNLGLNIILGFKRSFNTNFYCRMCKGLKHVLQKDNVLRLHTERVVEDYEDDCMEGIGINEYCIWNDVMYFHVYENYYVDVMHDWAEGVLRYEMYAIVSYYIEQKKHISLDILNNRMKIFDYAINNIKNIPPAINESDLKNKKLSMTASEMFNFTILFAFFVGDLISRDSVWQLYIMIRQISDIIYSKKMQIGTIDLLENLISEHHAHYQQLFNATLKPMYAIVSYYIEQKKYISLDILNSPINNTKNIPPAINESDLKNNKLSMTASEMFNFTILFAFFVGDLISRDSVWQLYIMIRQISDIIYSKKMQIGTIDLLQRLSPNITSCFIILANLSTIRCEAKHQPLNRSAAVTNTINESDLKNKKLSMTASEMFNFTILFAFFVGDLISRDSVWQLYIMIRQISDIIYSKKMQIASEMFNFTILFAFFVGDLISRDSVWQLYIMIRQISDIIYSKKMQIGTIDLLQRLSPNITSCFIILANLSTIRCEAKHQPLNRSAAVTNTINESDLKNKKLSMTASEMFNFTILFAFFVGDLISRDSVWQLYIMIRQISDIIYSKKMQI</sequence>
<proteinExistence type="predicted"/>
<protein>
    <submittedName>
        <fullName evidence="1">Uncharacterized protein</fullName>
    </submittedName>
</protein>
<gene>
    <name evidence="1" type="ORF">TSAR_008470</name>
</gene>
<evidence type="ECO:0000313" key="1">
    <source>
        <dbReference type="EMBL" id="OXU16255.1"/>
    </source>
</evidence>
<reference evidence="1 2" key="1">
    <citation type="journal article" date="2017" name="Curr. Biol.">
        <title>The Evolution of Venom by Co-option of Single-Copy Genes.</title>
        <authorList>
            <person name="Martinson E.O."/>
            <person name="Mrinalini"/>
            <person name="Kelkar Y.D."/>
            <person name="Chang C.H."/>
            <person name="Werren J.H."/>
        </authorList>
    </citation>
    <scope>NUCLEOTIDE SEQUENCE [LARGE SCALE GENOMIC DNA]</scope>
    <source>
        <strain evidence="1 2">Alberta</strain>
        <tissue evidence="1">Whole body</tissue>
    </source>
</reference>
<evidence type="ECO:0000313" key="2">
    <source>
        <dbReference type="Proteomes" id="UP000215335"/>
    </source>
</evidence>
<organism evidence="1 2">
    <name type="scientific">Trichomalopsis sarcophagae</name>
    <dbReference type="NCBI Taxonomy" id="543379"/>
    <lineage>
        <taxon>Eukaryota</taxon>
        <taxon>Metazoa</taxon>
        <taxon>Ecdysozoa</taxon>
        <taxon>Arthropoda</taxon>
        <taxon>Hexapoda</taxon>
        <taxon>Insecta</taxon>
        <taxon>Pterygota</taxon>
        <taxon>Neoptera</taxon>
        <taxon>Endopterygota</taxon>
        <taxon>Hymenoptera</taxon>
        <taxon>Apocrita</taxon>
        <taxon>Proctotrupomorpha</taxon>
        <taxon>Chalcidoidea</taxon>
        <taxon>Pteromalidae</taxon>
        <taxon>Pteromalinae</taxon>
        <taxon>Trichomalopsis</taxon>
    </lineage>
</organism>